<proteinExistence type="predicted"/>
<dbReference type="EMBL" id="CP045096">
    <property type="protein sequence ID" value="QFQ97445.1"/>
    <property type="molecule type" value="Genomic_DNA"/>
</dbReference>
<gene>
    <name evidence="3" type="ORF">F9278_15875</name>
</gene>
<evidence type="ECO:0000256" key="1">
    <source>
        <dbReference type="SAM" id="MobiDB-lite"/>
    </source>
</evidence>
<evidence type="ECO:0000256" key="2">
    <source>
        <dbReference type="SAM" id="Phobius"/>
    </source>
</evidence>
<feature type="transmembrane region" description="Helical" evidence="2">
    <location>
        <begin position="41"/>
        <end position="61"/>
    </location>
</feature>
<organism evidence="3 4">
    <name type="scientific">Streptomyces phaeolivaceus</name>
    <dbReference type="NCBI Taxonomy" id="2653200"/>
    <lineage>
        <taxon>Bacteria</taxon>
        <taxon>Bacillati</taxon>
        <taxon>Actinomycetota</taxon>
        <taxon>Actinomycetes</taxon>
        <taxon>Kitasatosporales</taxon>
        <taxon>Streptomycetaceae</taxon>
        <taxon>Streptomyces</taxon>
    </lineage>
</organism>
<feature type="compositionally biased region" description="Polar residues" evidence="1">
    <location>
        <begin position="186"/>
        <end position="196"/>
    </location>
</feature>
<dbReference type="KEGG" id="sphv:F9278_15875"/>
<reference evidence="3 4" key="1">
    <citation type="submission" date="2019-10" db="EMBL/GenBank/DDBJ databases">
        <title>Streptomyces sp. strain GY16 isolated from leaves of Broussonetia papyrifera.</title>
        <authorList>
            <person name="Mo P."/>
        </authorList>
    </citation>
    <scope>NUCLEOTIDE SEQUENCE [LARGE SCALE GENOMIC DNA]</scope>
    <source>
        <strain evidence="3 4">GY16</strain>
    </source>
</reference>
<dbReference type="RefSeq" id="WP_152168921.1">
    <property type="nucleotide sequence ID" value="NZ_CP045096.1"/>
</dbReference>
<evidence type="ECO:0000313" key="4">
    <source>
        <dbReference type="Proteomes" id="UP000327294"/>
    </source>
</evidence>
<keyword evidence="4" id="KW-1185">Reference proteome</keyword>
<keyword evidence="2" id="KW-0812">Transmembrane</keyword>
<feature type="region of interest" description="Disordered" evidence="1">
    <location>
        <begin position="173"/>
        <end position="196"/>
    </location>
</feature>
<evidence type="ECO:0000313" key="3">
    <source>
        <dbReference type="EMBL" id="QFQ97445.1"/>
    </source>
</evidence>
<dbReference type="AlphaFoldDB" id="A0A5P8K2F9"/>
<keyword evidence="2" id="KW-1133">Transmembrane helix</keyword>
<sequence length="196" mass="21337">MTRLARAAGRLSVGSRAYGRRLASRAAAWCARGRRDDLTGWRAALGIVVRVALLMLGAYVLARMVRALPALMWLLTGWWTIASWRAGKPPAEPAEETPQSAPAEAGVEAVRTLLLTVMGEADRVHLRTVLAHLHDHGQWEGRTVSDLRAHLELLGIPHDRGVKVGRTPTWGVRRRDLEAPSPVEAQETSPAPSTAA</sequence>
<name>A0A5P8K2F9_9ACTN</name>
<dbReference type="Proteomes" id="UP000327294">
    <property type="component" value="Chromosome"/>
</dbReference>
<protein>
    <submittedName>
        <fullName evidence="3">Uncharacterized protein</fullName>
    </submittedName>
</protein>
<accession>A0A5P8K2F9</accession>
<keyword evidence="2" id="KW-0472">Membrane</keyword>